<keyword evidence="5" id="KW-1185">Reference proteome</keyword>
<dbReference type="GO" id="GO:0003824">
    <property type="term" value="F:catalytic activity"/>
    <property type="evidence" value="ECO:0007669"/>
    <property type="project" value="InterPro"/>
</dbReference>
<organism evidence="4 5">
    <name type="scientific">Penicillium ucsense</name>
    <dbReference type="NCBI Taxonomy" id="2839758"/>
    <lineage>
        <taxon>Eukaryota</taxon>
        <taxon>Fungi</taxon>
        <taxon>Dikarya</taxon>
        <taxon>Ascomycota</taxon>
        <taxon>Pezizomycotina</taxon>
        <taxon>Eurotiomycetes</taxon>
        <taxon>Eurotiomycetidae</taxon>
        <taxon>Eurotiales</taxon>
        <taxon>Aspergillaceae</taxon>
        <taxon>Penicillium</taxon>
    </lineage>
</organism>
<evidence type="ECO:0000256" key="2">
    <source>
        <dbReference type="PROSITE-ProRule" id="PRU00023"/>
    </source>
</evidence>
<dbReference type="EMBL" id="WIWV01000039">
    <property type="protein sequence ID" value="KAF7716539.1"/>
    <property type="molecule type" value="Genomic_DNA"/>
</dbReference>
<evidence type="ECO:0000313" key="5">
    <source>
        <dbReference type="Proteomes" id="UP000631181"/>
    </source>
</evidence>
<comment type="caution">
    <text evidence="4">The sequence shown here is derived from an EMBL/GenBank/DDBJ whole genome shotgun (WGS) entry which is preliminary data.</text>
</comment>
<feature type="repeat" description="ANK" evidence="2">
    <location>
        <begin position="1089"/>
        <end position="1121"/>
    </location>
</feature>
<evidence type="ECO:0000259" key="3">
    <source>
        <dbReference type="PROSITE" id="PS50837"/>
    </source>
</evidence>
<dbReference type="SMART" id="SM00248">
    <property type="entry name" value="ANK"/>
    <property type="match status" value="13"/>
</dbReference>
<dbReference type="Pfam" id="PF00023">
    <property type="entry name" value="Ank"/>
    <property type="match status" value="3"/>
</dbReference>
<dbReference type="PROSITE" id="PS50297">
    <property type="entry name" value="ANK_REP_REGION"/>
    <property type="match status" value="11"/>
</dbReference>
<dbReference type="InterPro" id="IPR002110">
    <property type="entry name" value="Ankyrin_rpt"/>
</dbReference>
<dbReference type="InterPro" id="IPR056884">
    <property type="entry name" value="NPHP3-like_N"/>
</dbReference>
<dbReference type="InterPro" id="IPR054471">
    <property type="entry name" value="GPIID_WHD"/>
</dbReference>
<dbReference type="GO" id="GO:0009116">
    <property type="term" value="P:nucleoside metabolic process"/>
    <property type="evidence" value="ECO:0007669"/>
    <property type="project" value="InterPro"/>
</dbReference>
<dbReference type="OrthoDB" id="1577640at2759"/>
<keyword evidence="2" id="KW-0040">ANK repeat</keyword>
<dbReference type="SUPFAM" id="SSF52540">
    <property type="entry name" value="P-loop containing nucleoside triphosphate hydrolases"/>
    <property type="match status" value="1"/>
</dbReference>
<reference evidence="4" key="1">
    <citation type="journal article" date="2020" name="Front. Microbiol.">
        <title>Gene regulatory networks of Penicillium echinulatum 2HH and Penicillium oxalicum 114-2 inferred by a computational biology approach.</title>
        <authorList>
            <person name="Lenz A.R."/>
            <person name="Galan-Vasquez E."/>
            <person name="Balbinot E."/>
            <person name="De Abreu F.P."/>
            <person name="De Oliveira N.S."/>
            <person name="Da Rosa L.O."/>
            <person name="De Avila E Silva S."/>
            <person name="Camassola M."/>
            <person name="Dillon A.J.P."/>
            <person name="Perez-Rueda E."/>
        </authorList>
    </citation>
    <scope>NUCLEOTIDE SEQUENCE</scope>
    <source>
        <strain evidence="4">S1M29</strain>
    </source>
</reference>
<dbReference type="InterPro" id="IPR055497">
    <property type="entry name" value="DUF7069"/>
</dbReference>
<dbReference type="PANTHER" id="PTHR46224:SF64">
    <property type="entry name" value="IQ MOTIF AND ANKYRIN REPEAT DOMAIN-CONTAINING PROTEIN 1"/>
    <property type="match status" value="1"/>
</dbReference>
<dbReference type="PROSITE" id="PS50837">
    <property type="entry name" value="NACHT"/>
    <property type="match status" value="1"/>
</dbReference>
<accession>A0A8J8W3X3</accession>
<feature type="repeat" description="ANK" evidence="2">
    <location>
        <begin position="927"/>
        <end position="956"/>
    </location>
</feature>
<dbReference type="Gene3D" id="3.40.50.300">
    <property type="entry name" value="P-loop containing nucleotide triphosphate hydrolases"/>
    <property type="match status" value="1"/>
</dbReference>
<feature type="repeat" description="ANK" evidence="2">
    <location>
        <begin position="1122"/>
        <end position="1154"/>
    </location>
</feature>
<dbReference type="InterPro" id="IPR027417">
    <property type="entry name" value="P-loop_NTPase"/>
</dbReference>
<proteinExistence type="predicted"/>
<feature type="repeat" description="ANK" evidence="2">
    <location>
        <begin position="1221"/>
        <end position="1253"/>
    </location>
</feature>
<dbReference type="SUPFAM" id="SSF53167">
    <property type="entry name" value="Purine and uridine phosphorylases"/>
    <property type="match status" value="1"/>
</dbReference>
<feature type="repeat" description="ANK" evidence="2">
    <location>
        <begin position="1056"/>
        <end position="1088"/>
    </location>
</feature>
<dbReference type="Pfam" id="PF24883">
    <property type="entry name" value="NPHP3_N"/>
    <property type="match status" value="1"/>
</dbReference>
<evidence type="ECO:0000313" key="4">
    <source>
        <dbReference type="EMBL" id="KAF7716539.1"/>
    </source>
</evidence>
<evidence type="ECO:0000256" key="1">
    <source>
        <dbReference type="ARBA" id="ARBA00022737"/>
    </source>
</evidence>
<sequence>MDRPPKDAFQIGWICALPIEAAAAHEMLDVKFGILDEQDPADSNTYMLGRTGKHNVVIAALGGEYGTTSATVVANNMLRTFSNSLRIGLMVGVGGGIPSAAHDIRLGDVVVSYPDATCGGVIHYDRGKIIAGGEFQRTGSLNSPPRALLTAVNTMRAASLTDDPSYLGYIQSAIERNARTRKNFGRPPSQSDRLFRAEYDHPLNESSCSKCPTEWEQMRDPRDDKDPLPHYGVIASDNKVIKHGETREQLRLRTSALCFEMEAAGLMLDFPCIVIRGICDYADSHKNKAWQGYAALVAAAYTKELLEYLPVGQVSQEGLAVDMCNGLAELKGIRQDLDQARNQEAEHHREKLAFVLTEQHNRCHQTFKTSPYEEQKNINPIKAEGTCQWALQSIEYTRWLGSNSNDLLWVSADPGCGKSVLSRSLVEDFLKDSTSDVTVCYFFFKDNDEQDQLDKALCSVLHQLFSNQPQLLRHALPSWKKTGSKLQGEVEELWRIFMNAALSDNSCKTICIFDALDECREMDQKRLIEKLQRFHHLPCPPTQESWLKFLVTSRPYAEIIDGFQDVMDSCPILHLKGEDENDQISQEIDIVVRLRVHELAKGKDLPLDIVQRIEQQLLQMRSRTYLWLHLAMADIRDTFKNSLRPTEEEIQLIPRSVNEAYEKILSRVPSNRVGTVKNILQIIVGARRPLTTAEMAMALGIAESPQSETAAEAGLDSSRIGGIIRRLCGLFVFINHSKVYLLHQTAKDFLMRKNNACNIDHLSSWTLTEVEHQLALICLRCLLMNDLVDDEFYQLRGFLKYAAIYWPDHVRDMGVTQDPEAIQRLQQIYTMAPSRLRSWFAFILDMEGEDPSVEEVPDVPALNVASFNGHIQAVEFLLSATGTDINAKDWWKNDSVLWASRNGHYEVVQLLLERGADINAQVGFYGSALQAASQEGHDRIVQLLLERGADINAQVGFYGSALQAASQEGHDRIVQLLLERGADINAQGSYYINALQAASYNGHDRIVQLLLERGADVNAQGIYYGIPLQVASQGGHDRIVQLLLERGADVNAQGGYYGNALQAASTRGHDRIVQLLLERGADVNAQCGHYGSALQAACTRGHDRIVQLLLERGADINAQGGHYGSALQAASYNGHDRIVQLLLERGADTNAQASYYGSALQAASQEGHDRIVQLLLERGADTNAQGSYYGSALQAASQEGHDRVVQLLLERGADVNAQGSYYGSALQVASQEGHDRVVQLLLERGADVNAQGGFYGSALQAASTRGHDRIVHLLLERGAEISAQGGF</sequence>
<dbReference type="Proteomes" id="UP000631181">
    <property type="component" value="Unassembled WGS sequence"/>
</dbReference>
<feature type="repeat" description="ANK" evidence="2">
    <location>
        <begin position="899"/>
        <end position="923"/>
    </location>
</feature>
<dbReference type="InterPro" id="IPR035994">
    <property type="entry name" value="Nucleoside_phosphorylase_sf"/>
</dbReference>
<dbReference type="InterPro" id="IPR051616">
    <property type="entry name" value="Cul2-RING_E3_ligase_SR"/>
</dbReference>
<dbReference type="InterPro" id="IPR007111">
    <property type="entry name" value="NACHT_NTPase"/>
</dbReference>
<name>A0A8J8W3X3_9EURO</name>
<feature type="repeat" description="ANK" evidence="2">
    <location>
        <begin position="1257"/>
        <end position="1286"/>
    </location>
</feature>
<dbReference type="Gene3D" id="3.40.50.1580">
    <property type="entry name" value="Nucleoside phosphorylase domain"/>
    <property type="match status" value="1"/>
</dbReference>
<dbReference type="Pfam" id="PF22939">
    <property type="entry name" value="WHD_GPIID"/>
    <property type="match status" value="1"/>
</dbReference>
<feature type="repeat" description="ANK" evidence="2">
    <location>
        <begin position="960"/>
        <end position="989"/>
    </location>
</feature>
<keyword evidence="1" id="KW-0677">Repeat</keyword>
<dbReference type="SUPFAM" id="SSF48403">
    <property type="entry name" value="Ankyrin repeat"/>
    <property type="match status" value="2"/>
</dbReference>
<dbReference type="Gene3D" id="1.25.40.20">
    <property type="entry name" value="Ankyrin repeat-containing domain"/>
    <property type="match status" value="5"/>
</dbReference>
<feature type="repeat" description="ANK" evidence="2">
    <location>
        <begin position="1188"/>
        <end position="1220"/>
    </location>
</feature>
<gene>
    <name evidence="4" type="ORF">PECM_005418</name>
</gene>
<feature type="repeat" description="ANK" evidence="2">
    <location>
        <begin position="1155"/>
        <end position="1187"/>
    </location>
</feature>
<dbReference type="InterPro" id="IPR036770">
    <property type="entry name" value="Ankyrin_rpt-contain_sf"/>
</dbReference>
<dbReference type="Pfam" id="PF23239">
    <property type="entry name" value="DUF7069"/>
    <property type="match status" value="1"/>
</dbReference>
<dbReference type="PROSITE" id="PS50088">
    <property type="entry name" value="ANK_REPEAT"/>
    <property type="match status" value="12"/>
</dbReference>
<protein>
    <submittedName>
        <fullName evidence="4">ANK_REP_REGION domain-containing protein</fullName>
    </submittedName>
</protein>
<feature type="domain" description="NACHT" evidence="3">
    <location>
        <begin position="406"/>
        <end position="557"/>
    </location>
</feature>
<feature type="repeat" description="ANK" evidence="2">
    <location>
        <begin position="990"/>
        <end position="1022"/>
    </location>
</feature>
<feature type="repeat" description="ANK" evidence="2">
    <location>
        <begin position="1027"/>
        <end position="1055"/>
    </location>
</feature>
<dbReference type="Pfam" id="PF12796">
    <property type="entry name" value="Ank_2"/>
    <property type="match status" value="3"/>
</dbReference>
<dbReference type="PANTHER" id="PTHR46224">
    <property type="entry name" value="ANKYRIN REPEAT FAMILY PROTEIN"/>
    <property type="match status" value="1"/>
</dbReference>